<dbReference type="PRINTS" id="PR00722">
    <property type="entry name" value="CHYMOTRYPSIN"/>
</dbReference>
<evidence type="ECO:0000313" key="5">
    <source>
        <dbReference type="EMBL" id="KAG9493929.1"/>
    </source>
</evidence>
<dbReference type="Proteomes" id="UP000770717">
    <property type="component" value="Unassembled WGS sequence"/>
</dbReference>
<name>A0A8J6FUI7_ELECQ</name>
<keyword evidence="1" id="KW-0768">Sushi</keyword>
<comment type="caution">
    <text evidence="5">The sequence shown here is derived from an EMBL/GenBank/DDBJ whole genome shotgun (WGS) entry which is preliminary data.</text>
</comment>
<dbReference type="InterPro" id="IPR033116">
    <property type="entry name" value="TRYPSIN_SER"/>
</dbReference>
<dbReference type="Pfam" id="PF00089">
    <property type="entry name" value="Trypsin"/>
    <property type="match status" value="1"/>
</dbReference>
<reference evidence="5" key="1">
    <citation type="thesis" date="2020" institute="ProQuest LLC" country="789 East Eisenhower Parkway, Ann Arbor, MI, USA">
        <title>Comparative Genomics and Chromosome Evolution.</title>
        <authorList>
            <person name="Mudd A.B."/>
        </authorList>
    </citation>
    <scope>NUCLEOTIDE SEQUENCE</scope>
    <source>
        <strain evidence="5">HN-11 Male</strain>
        <tissue evidence="5">Kidney and liver</tissue>
    </source>
</reference>
<organism evidence="5 6">
    <name type="scientific">Eleutherodactylus coqui</name>
    <name type="common">Puerto Rican coqui</name>
    <dbReference type="NCBI Taxonomy" id="57060"/>
    <lineage>
        <taxon>Eukaryota</taxon>
        <taxon>Metazoa</taxon>
        <taxon>Chordata</taxon>
        <taxon>Craniata</taxon>
        <taxon>Vertebrata</taxon>
        <taxon>Euteleostomi</taxon>
        <taxon>Amphibia</taxon>
        <taxon>Batrachia</taxon>
        <taxon>Anura</taxon>
        <taxon>Neobatrachia</taxon>
        <taxon>Hyloidea</taxon>
        <taxon>Eleutherodactylidae</taxon>
        <taxon>Eleutherodactylinae</taxon>
        <taxon>Eleutherodactylus</taxon>
        <taxon>Eleutherodactylus</taxon>
    </lineage>
</organism>
<dbReference type="AlphaFoldDB" id="A0A8J6FUI7"/>
<dbReference type="GO" id="GO:0006508">
    <property type="term" value="P:proteolysis"/>
    <property type="evidence" value="ECO:0007669"/>
    <property type="project" value="InterPro"/>
</dbReference>
<dbReference type="Gene3D" id="2.40.10.10">
    <property type="entry name" value="Trypsin-like serine proteases"/>
    <property type="match status" value="1"/>
</dbReference>
<gene>
    <name evidence="5" type="ORF">GDO78_001673</name>
</gene>
<protein>
    <recommendedName>
        <fullName evidence="4">Peptidase S1 domain-containing protein</fullName>
    </recommendedName>
</protein>
<keyword evidence="2" id="KW-0732">Signal</keyword>
<dbReference type="FunFam" id="2.40.10.10:FF:000062">
    <property type="entry name" value="mannan-binding lectin serine protease 1 isoform X1"/>
    <property type="match status" value="1"/>
</dbReference>
<feature type="domain" description="Peptidase S1" evidence="4">
    <location>
        <begin position="32"/>
        <end position="301"/>
    </location>
</feature>
<evidence type="ECO:0000256" key="1">
    <source>
        <dbReference type="ARBA" id="ARBA00022659"/>
    </source>
</evidence>
<evidence type="ECO:0000313" key="6">
    <source>
        <dbReference type="Proteomes" id="UP000770717"/>
    </source>
</evidence>
<dbReference type="PANTHER" id="PTHR24255">
    <property type="entry name" value="COMPLEMENT COMPONENT 1, S SUBCOMPONENT-RELATED"/>
    <property type="match status" value="1"/>
</dbReference>
<dbReference type="GO" id="GO:0004252">
    <property type="term" value="F:serine-type endopeptidase activity"/>
    <property type="evidence" value="ECO:0007669"/>
    <property type="project" value="InterPro"/>
</dbReference>
<evidence type="ECO:0000259" key="4">
    <source>
        <dbReference type="PROSITE" id="PS50240"/>
    </source>
</evidence>
<dbReference type="FunFam" id="2.40.10.10:FF:000068">
    <property type="entry name" value="transmembrane protease serine 2"/>
    <property type="match status" value="1"/>
</dbReference>
<dbReference type="InterPro" id="IPR009003">
    <property type="entry name" value="Peptidase_S1_PA"/>
</dbReference>
<accession>A0A8J6FUI7</accession>
<dbReference type="EMBL" id="WNTK01000001">
    <property type="protein sequence ID" value="KAG9493929.1"/>
    <property type="molecule type" value="Genomic_DNA"/>
</dbReference>
<dbReference type="InterPro" id="IPR001314">
    <property type="entry name" value="Peptidase_S1A"/>
</dbReference>
<proteinExistence type="predicted"/>
<dbReference type="CDD" id="cd00190">
    <property type="entry name" value="Tryp_SPc"/>
    <property type="match status" value="1"/>
</dbReference>
<dbReference type="SMART" id="SM00020">
    <property type="entry name" value="Tryp_SPc"/>
    <property type="match status" value="1"/>
</dbReference>
<dbReference type="InterPro" id="IPR001254">
    <property type="entry name" value="Trypsin_dom"/>
</dbReference>
<dbReference type="PROSITE" id="PS00135">
    <property type="entry name" value="TRYPSIN_SER"/>
    <property type="match status" value="1"/>
</dbReference>
<keyword evidence="6" id="KW-1185">Reference proteome</keyword>
<keyword evidence="3" id="KW-1015">Disulfide bond</keyword>
<dbReference type="PANTHER" id="PTHR24255:SF13">
    <property type="entry name" value="MANNAN-BINDING LECTIN SERINE PROTEASE 1"/>
    <property type="match status" value="1"/>
</dbReference>
<evidence type="ECO:0000256" key="3">
    <source>
        <dbReference type="ARBA" id="ARBA00023157"/>
    </source>
</evidence>
<dbReference type="GO" id="GO:0005615">
    <property type="term" value="C:extracellular space"/>
    <property type="evidence" value="ECO:0007669"/>
    <property type="project" value="TreeGrafter"/>
</dbReference>
<dbReference type="SUPFAM" id="SSF50494">
    <property type="entry name" value="Trypsin-like serine proteases"/>
    <property type="match status" value="1"/>
</dbReference>
<dbReference type="InterPro" id="IPR043504">
    <property type="entry name" value="Peptidase_S1_PA_chymotrypsin"/>
</dbReference>
<dbReference type="PROSITE" id="PS50240">
    <property type="entry name" value="TRYPSIN_DOM"/>
    <property type="match status" value="1"/>
</dbReference>
<dbReference type="OrthoDB" id="9985152at2759"/>
<sequence>MWIDSEIEDKLPVCQPVCGKPTQPLPGIVKRIIGGRNAEPGFFPWQVLIVVEDMSRVPENKWFGGGALLSDFWVLTAAHVLKSLRRDNTVIPVSKEHVTIYLGLHDVKNKHDAVTRTVEKIILHESFDPQTYNHDIALVKLKEKVVMNQFIMPICLPELEYELEGPQPNTLGLVAGWGISNLNNTTNEVINFDMRTSSHNVLQYVKLPVVLHAECKQSYNSRSGNYNVTENMFCAGYYEGGKDTCLGDSGGAFIIQDPDSKRWVAQGLVSWGGAEDCGSKQVYGVYTKVSNYVNWLDNQLNA</sequence>
<evidence type="ECO:0000256" key="2">
    <source>
        <dbReference type="ARBA" id="ARBA00022729"/>
    </source>
</evidence>